<dbReference type="PROSITE" id="PS00211">
    <property type="entry name" value="ABC_TRANSPORTER_1"/>
    <property type="match status" value="1"/>
</dbReference>
<dbReference type="GO" id="GO:0043215">
    <property type="term" value="P:daunorubicin transport"/>
    <property type="evidence" value="ECO:0007669"/>
    <property type="project" value="InterPro"/>
</dbReference>
<dbReference type="Proteomes" id="UP000518605">
    <property type="component" value="Unassembled WGS sequence"/>
</dbReference>
<dbReference type="Pfam" id="PF13732">
    <property type="entry name" value="DrrA1-3_C"/>
    <property type="match status" value="1"/>
</dbReference>
<keyword evidence="5 11" id="KW-0067">ATP-binding</keyword>
<dbReference type="InterPro" id="IPR003593">
    <property type="entry name" value="AAA+_ATPase"/>
</dbReference>
<dbReference type="SUPFAM" id="SSF52540">
    <property type="entry name" value="P-loop containing nucleoside triphosphate hydrolases"/>
    <property type="match status" value="1"/>
</dbReference>
<dbReference type="InterPro" id="IPR027417">
    <property type="entry name" value="P-loop_NTPase"/>
</dbReference>
<dbReference type="GO" id="GO:0005886">
    <property type="term" value="C:plasma membrane"/>
    <property type="evidence" value="ECO:0007669"/>
    <property type="project" value="UniProtKB-SubCell"/>
</dbReference>
<evidence type="ECO:0000256" key="9">
    <source>
        <dbReference type="SAM" id="MobiDB-lite"/>
    </source>
</evidence>
<dbReference type="InterPro" id="IPR003439">
    <property type="entry name" value="ABC_transporter-like_ATP-bd"/>
</dbReference>
<protein>
    <submittedName>
        <fullName evidence="11">ABC-2 type transport system ATP-binding protein</fullName>
    </submittedName>
</protein>
<evidence type="ECO:0000256" key="8">
    <source>
        <dbReference type="ARBA" id="ARBA00049985"/>
    </source>
</evidence>
<keyword evidence="4" id="KW-0547">Nucleotide-binding</keyword>
<keyword evidence="2" id="KW-0813">Transport</keyword>
<dbReference type="FunFam" id="3.40.50.300:FF:000589">
    <property type="entry name" value="ABC transporter, ATP-binding subunit"/>
    <property type="match status" value="1"/>
</dbReference>
<feature type="region of interest" description="Disordered" evidence="9">
    <location>
        <begin position="324"/>
        <end position="344"/>
    </location>
</feature>
<dbReference type="PANTHER" id="PTHR42711:SF19">
    <property type="entry name" value="DOXORUBICIN RESISTANCE ATP-BINDING PROTEIN DRRA"/>
    <property type="match status" value="1"/>
</dbReference>
<dbReference type="EMBL" id="JACHXW010000018">
    <property type="protein sequence ID" value="MBB3154756.1"/>
    <property type="molecule type" value="Genomic_DNA"/>
</dbReference>
<evidence type="ECO:0000256" key="6">
    <source>
        <dbReference type="ARBA" id="ARBA00022967"/>
    </source>
</evidence>
<sequence length="344" mass="37144">MDYGFKKKLEPNNGDWAVQASGLVKTFGSFRAVDHVDLNVRAGMIYGVLGPNGAGKTTTIRMLATLLRPDAGSATIFGHDVVKESQIVRQLIGVTGQYASVDESLSATENLIIFSRLLGLGRAEARKKAGELLEEFGLTEAAKRPLKNFSGGMRRRLDLAASLIAQPPLLFLDEPTTGLDPRTRAQMWDTIRRLVKTGSTVLLTTQYLEEADQLADRIAVIDRGKVAAEGTVDELKASVGSSSLQLRVQNPDDAVVARNTIEKVLGIQLLVSQQEAEKMTAPITNVDVVTDVLNALREKGVHLAEISVQKPTLDEVFLTITGHGVQEDESSSPSESQKAKVASV</sequence>
<dbReference type="InterPro" id="IPR017871">
    <property type="entry name" value="ABC_transporter-like_CS"/>
</dbReference>
<dbReference type="GO" id="GO:0016887">
    <property type="term" value="F:ATP hydrolysis activity"/>
    <property type="evidence" value="ECO:0007669"/>
    <property type="project" value="InterPro"/>
</dbReference>
<comment type="caution">
    <text evidence="11">The sequence shown here is derived from an EMBL/GenBank/DDBJ whole genome shotgun (WGS) entry which is preliminary data.</text>
</comment>
<dbReference type="InterPro" id="IPR005894">
    <property type="entry name" value="DrrA"/>
</dbReference>
<evidence type="ECO:0000256" key="4">
    <source>
        <dbReference type="ARBA" id="ARBA00022741"/>
    </source>
</evidence>
<dbReference type="GO" id="GO:1900753">
    <property type="term" value="P:doxorubicin transport"/>
    <property type="evidence" value="ECO:0007669"/>
    <property type="project" value="InterPro"/>
</dbReference>
<accession>A0A7W5CBP2</accession>
<evidence type="ECO:0000256" key="5">
    <source>
        <dbReference type="ARBA" id="ARBA00022840"/>
    </source>
</evidence>
<dbReference type="PROSITE" id="PS50893">
    <property type="entry name" value="ABC_TRANSPORTER_2"/>
    <property type="match status" value="1"/>
</dbReference>
<keyword evidence="6" id="KW-1278">Translocase</keyword>
<dbReference type="NCBIfam" id="TIGR01188">
    <property type="entry name" value="drrA"/>
    <property type="match status" value="1"/>
</dbReference>
<dbReference type="Pfam" id="PF00005">
    <property type="entry name" value="ABC_tran"/>
    <property type="match status" value="1"/>
</dbReference>
<feature type="domain" description="ABC transporter" evidence="10">
    <location>
        <begin position="18"/>
        <end position="248"/>
    </location>
</feature>
<proteinExistence type="inferred from homology"/>
<keyword evidence="7" id="KW-0472">Membrane</keyword>
<evidence type="ECO:0000256" key="3">
    <source>
        <dbReference type="ARBA" id="ARBA00022475"/>
    </source>
</evidence>
<keyword evidence="3" id="KW-1003">Cell membrane</keyword>
<evidence type="ECO:0000313" key="11">
    <source>
        <dbReference type="EMBL" id="MBB3154756.1"/>
    </source>
</evidence>
<gene>
    <name evidence="11" type="ORF">FHS16_004838</name>
</gene>
<keyword evidence="12" id="KW-1185">Reference proteome</keyword>
<comment type="subcellular location">
    <subcellularLocation>
        <location evidence="1">Cell membrane</location>
        <topology evidence="1">Peripheral membrane protein</topology>
        <orientation evidence="1">Cytoplasmic side</orientation>
    </subcellularLocation>
</comment>
<reference evidence="11 12" key="1">
    <citation type="submission" date="2020-08" db="EMBL/GenBank/DDBJ databases">
        <title>Genomic Encyclopedia of Type Strains, Phase III (KMG-III): the genomes of soil and plant-associated and newly described type strains.</title>
        <authorList>
            <person name="Whitman W."/>
        </authorList>
    </citation>
    <scope>NUCLEOTIDE SEQUENCE [LARGE SCALE GENOMIC DNA]</scope>
    <source>
        <strain evidence="11 12">CECT 8234</strain>
    </source>
</reference>
<organism evidence="11 12">
    <name type="scientific">Paenibacillus endophyticus</name>
    <dbReference type="NCBI Taxonomy" id="1294268"/>
    <lineage>
        <taxon>Bacteria</taxon>
        <taxon>Bacillati</taxon>
        <taxon>Bacillota</taxon>
        <taxon>Bacilli</taxon>
        <taxon>Bacillales</taxon>
        <taxon>Paenibacillaceae</taxon>
        <taxon>Paenibacillus</taxon>
    </lineage>
</organism>
<evidence type="ECO:0000256" key="1">
    <source>
        <dbReference type="ARBA" id="ARBA00004413"/>
    </source>
</evidence>
<name>A0A7W5CBP2_9BACL</name>
<dbReference type="Gene3D" id="3.40.50.300">
    <property type="entry name" value="P-loop containing nucleotide triphosphate hydrolases"/>
    <property type="match status" value="1"/>
</dbReference>
<evidence type="ECO:0000313" key="12">
    <source>
        <dbReference type="Proteomes" id="UP000518605"/>
    </source>
</evidence>
<evidence type="ECO:0000256" key="7">
    <source>
        <dbReference type="ARBA" id="ARBA00023136"/>
    </source>
</evidence>
<dbReference type="SMART" id="SM00382">
    <property type="entry name" value="AAA"/>
    <property type="match status" value="1"/>
</dbReference>
<dbReference type="InterPro" id="IPR025302">
    <property type="entry name" value="DrrA1/2-like_C"/>
</dbReference>
<dbReference type="GO" id="GO:0005524">
    <property type="term" value="F:ATP binding"/>
    <property type="evidence" value="ECO:0007669"/>
    <property type="project" value="UniProtKB-KW"/>
</dbReference>
<dbReference type="RefSeq" id="WP_183568775.1">
    <property type="nucleotide sequence ID" value="NZ_CBCSLB010000018.1"/>
</dbReference>
<evidence type="ECO:0000256" key="2">
    <source>
        <dbReference type="ARBA" id="ARBA00022448"/>
    </source>
</evidence>
<comment type="similarity">
    <text evidence="8">Belongs to the ABC transporter superfamily. Drug exporter-1 (DrugE1) (TC 3.A.1.105) family.</text>
</comment>
<dbReference type="AlphaFoldDB" id="A0A7W5CBP2"/>
<dbReference type="PANTHER" id="PTHR42711">
    <property type="entry name" value="ABC TRANSPORTER ATP-BINDING PROTEIN"/>
    <property type="match status" value="1"/>
</dbReference>
<dbReference type="InterPro" id="IPR050763">
    <property type="entry name" value="ABC_transporter_ATP-binding"/>
</dbReference>
<evidence type="ECO:0000259" key="10">
    <source>
        <dbReference type="PROSITE" id="PS50893"/>
    </source>
</evidence>